<organism evidence="3 4">
    <name type="scientific">Pseudomonas asplenii</name>
    <dbReference type="NCBI Taxonomy" id="53407"/>
    <lineage>
        <taxon>Bacteria</taxon>
        <taxon>Pseudomonadati</taxon>
        <taxon>Pseudomonadota</taxon>
        <taxon>Gammaproteobacteria</taxon>
        <taxon>Pseudomonadales</taxon>
        <taxon>Pseudomonadaceae</taxon>
        <taxon>Pseudomonas</taxon>
    </lineage>
</organism>
<evidence type="ECO:0000259" key="1">
    <source>
        <dbReference type="Pfam" id="PF12476"/>
    </source>
</evidence>
<accession>A0A1H1YVF7</accession>
<dbReference type="InterPro" id="IPR022532">
    <property type="entry name" value="DUF3696"/>
</dbReference>
<protein>
    <submittedName>
        <fullName evidence="3">Predicted ATPase</fullName>
    </submittedName>
</protein>
<dbReference type="Proteomes" id="UP000199524">
    <property type="component" value="Chromosome I"/>
</dbReference>
<dbReference type="PANTHER" id="PTHR43581">
    <property type="entry name" value="ATP/GTP PHOSPHATASE"/>
    <property type="match status" value="1"/>
</dbReference>
<gene>
    <name evidence="3" type="ORF">SAMN05216598_4653</name>
</gene>
<evidence type="ECO:0000313" key="3">
    <source>
        <dbReference type="EMBL" id="SDT25388.1"/>
    </source>
</evidence>
<dbReference type="InterPro" id="IPR041685">
    <property type="entry name" value="AAA_GajA/Old/RecF-like"/>
</dbReference>
<dbReference type="SUPFAM" id="SSF52540">
    <property type="entry name" value="P-loop containing nucleoside triphosphate hydrolases"/>
    <property type="match status" value="1"/>
</dbReference>
<dbReference type="RefSeq" id="WP_157696404.1">
    <property type="nucleotide sequence ID" value="NZ_LT629777.1"/>
</dbReference>
<feature type="domain" description="Endonuclease GajA/Old nuclease/RecF-like AAA" evidence="2">
    <location>
        <begin position="1"/>
        <end position="414"/>
    </location>
</feature>
<dbReference type="Pfam" id="PF12476">
    <property type="entry name" value="DUF3696"/>
    <property type="match status" value="1"/>
</dbReference>
<dbReference type="GeneID" id="300209533"/>
<reference evidence="4" key="1">
    <citation type="submission" date="2016-10" db="EMBL/GenBank/DDBJ databases">
        <authorList>
            <person name="Varghese N."/>
            <person name="Submissions S."/>
        </authorList>
    </citation>
    <scope>NUCLEOTIDE SEQUENCE [LARGE SCALE GENOMIC DNA]</scope>
    <source>
        <strain evidence="4">ATCC 23835</strain>
    </source>
</reference>
<sequence>MSIQHIRIENFKKFSNITLDLTCPITLIYGENSSGKSSALRAILGLVQTFSQNNKYQSWNAQGELVDLGLYKDYIKDHNVKNKFSISLQSHLYSPYDFKLRRHSKARHITEQKFTYEYDSATSQAKIHSFHETTTPLDSKVLLTELINHGSKGSTTGPIAPCYTSVKISKPKTRSHYNLTVDGLALRSYFGSPDHSPDWMREELSGVNTSTEVNFDQRLSISQTNEKKKHKDNAFMKLRIYERAIRESAAFLSRVHYLGPLRMSPLRSYKLTSHTSEVGPTGELTPLVLSYLYKKSQQDKTKSKIHKLRYEKFCRWFQYIFPEYEISVEPSEDVVRLKVKHAGRIDSITDVGFGFSQVLPILVQASAMEPGDTLIIEQPELHLHPKAQVAFSTFVTEASKSGVKFIIETHSEHLLRGLQLNISNHELDHQKGLKASNVKIYYFHREDKITNMTLNQWGEIEGGWPEGFFDESYQISSQILKNKLSAMNAENIERKTEAFE</sequence>
<dbReference type="Pfam" id="PF13175">
    <property type="entry name" value="AAA_15"/>
    <property type="match status" value="1"/>
</dbReference>
<evidence type="ECO:0000313" key="4">
    <source>
        <dbReference type="Proteomes" id="UP000199524"/>
    </source>
</evidence>
<proteinExistence type="predicted"/>
<dbReference type="InterPro" id="IPR014592">
    <property type="entry name" value="P-loop_UCP034888"/>
</dbReference>
<dbReference type="InterPro" id="IPR027417">
    <property type="entry name" value="P-loop_NTPase"/>
</dbReference>
<feature type="domain" description="DUF3696" evidence="1">
    <location>
        <begin position="434"/>
        <end position="472"/>
    </location>
</feature>
<evidence type="ECO:0000259" key="2">
    <source>
        <dbReference type="Pfam" id="PF13175"/>
    </source>
</evidence>
<dbReference type="AlphaFoldDB" id="A0A1H1YVF7"/>
<keyword evidence="4" id="KW-1185">Reference proteome</keyword>
<dbReference type="InterPro" id="IPR051396">
    <property type="entry name" value="Bact_Antivir_Def_Nuclease"/>
</dbReference>
<dbReference type="PIRSF" id="PIRSF034888">
    <property type="entry name" value="P-loop_UCP034888"/>
    <property type="match status" value="1"/>
</dbReference>
<name>A0A1H1YVF7_9PSED</name>
<dbReference type="Gene3D" id="3.40.50.300">
    <property type="entry name" value="P-loop containing nucleotide triphosphate hydrolases"/>
    <property type="match status" value="1"/>
</dbReference>
<dbReference type="EMBL" id="LT629777">
    <property type="protein sequence ID" value="SDT25388.1"/>
    <property type="molecule type" value="Genomic_DNA"/>
</dbReference>
<dbReference type="PANTHER" id="PTHR43581:SF2">
    <property type="entry name" value="EXCINUCLEASE ATPASE SUBUNIT"/>
    <property type="match status" value="1"/>
</dbReference>